<reference evidence="3" key="2">
    <citation type="journal article" date="2018" name="Plant J.">
        <title>The Sorghum bicolor reference genome: improved assembly, gene annotations, a transcriptome atlas, and signatures of genome organization.</title>
        <authorList>
            <person name="McCormick R.F."/>
            <person name="Truong S.K."/>
            <person name="Sreedasyam A."/>
            <person name="Jenkins J."/>
            <person name="Shu S."/>
            <person name="Sims D."/>
            <person name="Kennedy M."/>
            <person name="Amirebrahimi M."/>
            <person name="Weers B.D."/>
            <person name="McKinley B."/>
            <person name="Mattison A."/>
            <person name="Morishige D.T."/>
            <person name="Grimwood J."/>
            <person name="Schmutz J."/>
            <person name="Mullet J.E."/>
        </authorList>
    </citation>
    <scope>NUCLEOTIDE SEQUENCE [LARGE SCALE GENOMIC DNA]</scope>
    <source>
        <strain evidence="3">cv. BTx623</strain>
    </source>
</reference>
<dbReference type="Gramene" id="OQU92493">
    <property type="protein sequence ID" value="OQU92493"/>
    <property type="gene ID" value="SORBI_3001G352633"/>
</dbReference>
<keyword evidence="1" id="KW-0812">Transmembrane</keyword>
<reference evidence="2 3" key="1">
    <citation type="journal article" date="2009" name="Nature">
        <title>The Sorghum bicolor genome and the diversification of grasses.</title>
        <authorList>
            <person name="Paterson A.H."/>
            <person name="Bowers J.E."/>
            <person name="Bruggmann R."/>
            <person name="Dubchak I."/>
            <person name="Grimwood J."/>
            <person name="Gundlach H."/>
            <person name="Haberer G."/>
            <person name="Hellsten U."/>
            <person name="Mitros T."/>
            <person name="Poliakov A."/>
            <person name="Schmutz J."/>
            <person name="Spannagl M."/>
            <person name="Tang H."/>
            <person name="Wang X."/>
            <person name="Wicker T."/>
            <person name="Bharti A.K."/>
            <person name="Chapman J."/>
            <person name="Feltus F.A."/>
            <person name="Gowik U."/>
            <person name="Grigoriev I.V."/>
            <person name="Lyons E."/>
            <person name="Maher C.A."/>
            <person name="Martis M."/>
            <person name="Narechania A."/>
            <person name="Otillar R.P."/>
            <person name="Penning B.W."/>
            <person name="Salamov A.A."/>
            <person name="Wang Y."/>
            <person name="Zhang L."/>
            <person name="Carpita N.C."/>
            <person name="Freeling M."/>
            <person name="Gingle A.R."/>
            <person name="Hash C.T."/>
            <person name="Keller B."/>
            <person name="Klein P."/>
            <person name="Kresovich S."/>
            <person name="McCann M.C."/>
            <person name="Ming R."/>
            <person name="Peterson D.G."/>
            <person name="Mehboob-ur-Rahman"/>
            <person name="Ware D."/>
            <person name="Westhoff P."/>
            <person name="Mayer K.F."/>
            <person name="Messing J."/>
            <person name="Rokhsar D.S."/>
        </authorList>
    </citation>
    <scope>NUCLEOTIDE SEQUENCE [LARGE SCALE GENOMIC DNA]</scope>
    <source>
        <strain evidence="3">cv. BTx623</strain>
    </source>
</reference>
<evidence type="ECO:0000256" key="1">
    <source>
        <dbReference type="SAM" id="Phobius"/>
    </source>
</evidence>
<name>A0A1Z5S9A1_SORBI</name>
<dbReference type="Proteomes" id="UP000000768">
    <property type="component" value="Chromosome 1"/>
</dbReference>
<dbReference type="InParanoid" id="A0A1Z5S9A1"/>
<evidence type="ECO:0000313" key="3">
    <source>
        <dbReference type="Proteomes" id="UP000000768"/>
    </source>
</evidence>
<sequence length="102" mass="12123">MQWRLERQDKNKGSVIYGHLARWASTWQHNLCFPLFYFFFFIHFSSLALLNIYSAVIGLCHIFINLTDTTFHPIREPVCDSQTHFFLYTDRRGIPPHLSPSF</sequence>
<evidence type="ECO:0000313" key="2">
    <source>
        <dbReference type="EMBL" id="OQU92493.1"/>
    </source>
</evidence>
<dbReference type="AlphaFoldDB" id="A0A1Z5S9A1"/>
<keyword evidence="1" id="KW-1133">Transmembrane helix</keyword>
<protein>
    <submittedName>
        <fullName evidence="2">Uncharacterized protein</fullName>
    </submittedName>
</protein>
<organism evidence="2 3">
    <name type="scientific">Sorghum bicolor</name>
    <name type="common">Sorghum</name>
    <name type="synonym">Sorghum vulgare</name>
    <dbReference type="NCBI Taxonomy" id="4558"/>
    <lineage>
        <taxon>Eukaryota</taxon>
        <taxon>Viridiplantae</taxon>
        <taxon>Streptophyta</taxon>
        <taxon>Embryophyta</taxon>
        <taxon>Tracheophyta</taxon>
        <taxon>Spermatophyta</taxon>
        <taxon>Magnoliopsida</taxon>
        <taxon>Liliopsida</taxon>
        <taxon>Poales</taxon>
        <taxon>Poaceae</taxon>
        <taxon>PACMAD clade</taxon>
        <taxon>Panicoideae</taxon>
        <taxon>Andropogonodae</taxon>
        <taxon>Andropogoneae</taxon>
        <taxon>Sorghinae</taxon>
        <taxon>Sorghum</taxon>
    </lineage>
</organism>
<feature type="transmembrane region" description="Helical" evidence="1">
    <location>
        <begin position="35"/>
        <end position="64"/>
    </location>
</feature>
<keyword evidence="1" id="KW-0472">Membrane</keyword>
<dbReference type="EMBL" id="CM000760">
    <property type="protein sequence ID" value="OQU92493.1"/>
    <property type="molecule type" value="Genomic_DNA"/>
</dbReference>
<gene>
    <name evidence="2" type="ORF">SORBI_3001G352633</name>
</gene>
<proteinExistence type="predicted"/>
<accession>A0A1Z5S9A1</accession>
<keyword evidence="3" id="KW-1185">Reference proteome</keyword>